<dbReference type="InterPro" id="IPR014001">
    <property type="entry name" value="Helicase_ATP-bd"/>
</dbReference>
<keyword evidence="13" id="KW-1185">Reference proteome</keyword>
<feature type="transmembrane region" description="Helical" evidence="9">
    <location>
        <begin position="372"/>
        <end position="392"/>
    </location>
</feature>
<evidence type="ECO:0000256" key="5">
    <source>
        <dbReference type="ARBA" id="ARBA00022840"/>
    </source>
</evidence>
<dbReference type="Proteomes" id="UP001412067">
    <property type="component" value="Unassembled WGS sequence"/>
</dbReference>
<reference evidence="12 13" key="1">
    <citation type="journal article" date="2022" name="Nat. Plants">
        <title>Genomes of leafy and leafless Platanthera orchids illuminate the evolution of mycoheterotrophy.</title>
        <authorList>
            <person name="Li M.H."/>
            <person name="Liu K.W."/>
            <person name="Li Z."/>
            <person name="Lu H.C."/>
            <person name="Ye Q.L."/>
            <person name="Zhang D."/>
            <person name="Wang J.Y."/>
            <person name="Li Y.F."/>
            <person name="Zhong Z.M."/>
            <person name="Liu X."/>
            <person name="Yu X."/>
            <person name="Liu D.K."/>
            <person name="Tu X.D."/>
            <person name="Liu B."/>
            <person name="Hao Y."/>
            <person name="Liao X.Y."/>
            <person name="Jiang Y.T."/>
            <person name="Sun W.H."/>
            <person name="Chen J."/>
            <person name="Chen Y.Q."/>
            <person name="Ai Y."/>
            <person name="Zhai J.W."/>
            <person name="Wu S.S."/>
            <person name="Zhou Z."/>
            <person name="Hsiao Y.Y."/>
            <person name="Wu W.L."/>
            <person name="Chen Y.Y."/>
            <person name="Lin Y.F."/>
            <person name="Hsu J.L."/>
            <person name="Li C.Y."/>
            <person name="Wang Z.W."/>
            <person name="Zhao X."/>
            <person name="Zhong W.Y."/>
            <person name="Ma X.K."/>
            <person name="Ma L."/>
            <person name="Huang J."/>
            <person name="Chen G.Z."/>
            <person name="Huang M.Z."/>
            <person name="Huang L."/>
            <person name="Peng D.H."/>
            <person name="Luo Y.B."/>
            <person name="Zou S.Q."/>
            <person name="Chen S.P."/>
            <person name="Lan S."/>
            <person name="Tsai W.C."/>
            <person name="Van de Peer Y."/>
            <person name="Liu Z.J."/>
        </authorList>
    </citation>
    <scope>NUCLEOTIDE SEQUENCE [LARGE SCALE GENOMIC DNA]</scope>
    <source>
        <strain evidence="12">Lor288</strain>
    </source>
</reference>
<dbReference type="SUPFAM" id="SSF52540">
    <property type="entry name" value="P-loop containing nucleoside triphosphate hydrolases"/>
    <property type="match status" value="2"/>
</dbReference>
<dbReference type="EC" id="3.6.4.13" evidence="1"/>
<evidence type="ECO:0000259" key="11">
    <source>
        <dbReference type="PROSITE" id="PS51194"/>
    </source>
</evidence>
<evidence type="ECO:0000313" key="12">
    <source>
        <dbReference type="EMBL" id="KAK8945515.1"/>
    </source>
</evidence>
<feature type="transmembrane region" description="Helical" evidence="9">
    <location>
        <begin position="404"/>
        <end position="430"/>
    </location>
</feature>
<dbReference type="InterPro" id="IPR000629">
    <property type="entry name" value="RNA-helicase_DEAD-box_CS"/>
</dbReference>
<dbReference type="PROSITE" id="PS00039">
    <property type="entry name" value="DEAD_ATP_HELICASE"/>
    <property type="match status" value="1"/>
</dbReference>
<keyword evidence="5 7" id="KW-0067">ATP-binding</keyword>
<evidence type="ECO:0000256" key="6">
    <source>
        <dbReference type="ARBA" id="ARBA00047984"/>
    </source>
</evidence>
<dbReference type="InterPro" id="IPR027417">
    <property type="entry name" value="P-loop_NTPase"/>
</dbReference>
<comment type="similarity">
    <text evidence="7">Belongs to the DEAD box helicase family.</text>
</comment>
<dbReference type="InterPro" id="IPR011545">
    <property type="entry name" value="DEAD/DEAH_box_helicase_dom"/>
</dbReference>
<evidence type="ECO:0000313" key="13">
    <source>
        <dbReference type="Proteomes" id="UP001412067"/>
    </source>
</evidence>
<evidence type="ECO:0000256" key="7">
    <source>
        <dbReference type="RuleBase" id="RU000492"/>
    </source>
</evidence>
<evidence type="ECO:0000259" key="10">
    <source>
        <dbReference type="PROSITE" id="PS51192"/>
    </source>
</evidence>
<keyword evidence="4 7" id="KW-0347">Helicase</keyword>
<feature type="domain" description="Helicase C-terminal" evidence="11">
    <location>
        <begin position="323"/>
        <end position="453"/>
    </location>
</feature>
<name>A0ABR2LMM6_9ASPA</name>
<dbReference type="InterPro" id="IPR001650">
    <property type="entry name" value="Helicase_C-like"/>
</dbReference>
<keyword evidence="9" id="KW-0812">Transmembrane</keyword>
<dbReference type="Pfam" id="PF00271">
    <property type="entry name" value="Helicase_C"/>
    <property type="match status" value="1"/>
</dbReference>
<evidence type="ECO:0000256" key="9">
    <source>
        <dbReference type="SAM" id="Phobius"/>
    </source>
</evidence>
<keyword evidence="2 7" id="KW-0547">Nucleotide-binding</keyword>
<comment type="catalytic activity">
    <reaction evidence="6">
        <text>ATP + H2O = ADP + phosphate + H(+)</text>
        <dbReference type="Rhea" id="RHEA:13065"/>
        <dbReference type="ChEBI" id="CHEBI:15377"/>
        <dbReference type="ChEBI" id="CHEBI:15378"/>
        <dbReference type="ChEBI" id="CHEBI:30616"/>
        <dbReference type="ChEBI" id="CHEBI:43474"/>
        <dbReference type="ChEBI" id="CHEBI:456216"/>
        <dbReference type="EC" id="3.6.4.13"/>
    </reaction>
</comment>
<evidence type="ECO:0000256" key="1">
    <source>
        <dbReference type="ARBA" id="ARBA00012552"/>
    </source>
</evidence>
<dbReference type="PROSITE" id="PS51194">
    <property type="entry name" value="HELICASE_CTER"/>
    <property type="match status" value="1"/>
</dbReference>
<dbReference type="EMBL" id="JBBWWR010000017">
    <property type="protein sequence ID" value="KAK8945515.1"/>
    <property type="molecule type" value="Genomic_DNA"/>
</dbReference>
<dbReference type="Pfam" id="PF00270">
    <property type="entry name" value="DEAD"/>
    <property type="match status" value="1"/>
</dbReference>
<proteinExistence type="inferred from homology"/>
<dbReference type="PANTHER" id="PTHR47963">
    <property type="entry name" value="DEAD-BOX ATP-DEPENDENT RNA HELICASE 47, MITOCHONDRIAL"/>
    <property type="match status" value="1"/>
</dbReference>
<gene>
    <name evidence="12" type="ORF">KSP40_PGU020542</name>
</gene>
<feature type="domain" description="Helicase ATP-binding" evidence="10">
    <location>
        <begin position="111"/>
        <end position="294"/>
    </location>
</feature>
<evidence type="ECO:0000256" key="2">
    <source>
        <dbReference type="ARBA" id="ARBA00022741"/>
    </source>
</evidence>
<dbReference type="SMART" id="SM00487">
    <property type="entry name" value="DEXDc"/>
    <property type="match status" value="1"/>
</dbReference>
<dbReference type="CDD" id="cd00268">
    <property type="entry name" value="DEADc"/>
    <property type="match status" value="1"/>
</dbReference>
<dbReference type="Gene3D" id="3.40.50.300">
    <property type="entry name" value="P-loop containing nucleotide triphosphate hydrolases"/>
    <property type="match status" value="2"/>
</dbReference>
<comment type="caution">
    <text evidence="12">The sequence shown here is derived from an EMBL/GenBank/DDBJ whole genome shotgun (WGS) entry which is preliminary data.</text>
</comment>
<organism evidence="12 13">
    <name type="scientific">Platanthera guangdongensis</name>
    <dbReference type="NCBI Taxonomy" id="2320717"/>
    <lineage>
        <taxon>Eukaryota</taxon>
        <taxon>Viridiplantae</taxon>
        <taxon>Streptophyta</taxon>
        <taxon>Embryophyta</taxon>
        <taxon>Tracheophyta</taxon>
        <taxon>Spermatophyta</taxon>
        <taxon>Magnoliopsida</taxon>
        <taxon>Liliopsida</taxon>
        <taxon>Asparagales</taxon>
        <taxon>Orchidaceae</taxon>
        <taxon>Orchidoideae</taxon>
        <taxon>Orchideae</taxon>
        <taxon>Orchidinae</taxon>
        <taxon>Platanthera</taxon>
    </lineage>
</organism>
<dbReference type="PANTHER" id="PTHR47963:SF8">
    <property type="entry name" value="ATP-DEPENDENT RNA HELICASE DEAD"/>
    <property type="match status" value="1"/>
</dbReference>
<keyword evidence="9" id="KW-1133">Transmembrane helix</keyword>
<dbReference type="PROSITE" id="PS51192">
    <property type="entry name" value="HELICASE_ATP_BIND_1"/>
    <property type="match status" value="1"/>
</dbReference>
<feature type="region of interest" description="Disordered" evidence="8">
    <location>
        <begin position="1"/>
        <end position="80"/>
    </location>
</feature>
<dbReference type="InterPro" id="IPR044742">
    <property type="entry name" value="DEAD/DEAH_RhlB"/>
</dbReference>
<dbReference type="InterPro" id="IPR050547">
    <property type="entry name" value="DEAD_box_RNA_helicases"/>
</dbReference>
<dbReference type="GO" id="GO:0004386">
    <property type="term" value="F:helicase activity"/>
    <property type="evidence" value="ECO:0007669"/>
    <property type="project" value="UniProtKB-KW"/>
</dbReference>
<evidence type="ECO:0000256" key="3">
    <source>
        <dbReference type="ARBA" id="ARBA00022801"/>
    </source>
</evidence>
<keyword evidence="3 7" id="KW-0378">Hydrolase</keyword>
<accession>A0ABR2LMM6</accession>
<keyword evidence="9" id="KW-0472">Membrane</keyword>
<sequence length="453" mass="49721">MPSIDLPNKMKKKQAKSMLEATEMTTKKRKTAGEKKEAVDTTLRPKKPRVVEKSYNEDDDDDDLELTGSGEEESGHADQNALSNFRISKALVEKLNSNGIYSLFPIQAKTFDIILEGYDLLGRARTGQGKTLAFILPILESLTNCQHKASKRTEYGRSPSVLVLLPTRELANQVHAEFEAYGSTVGLFSCCLCGGSPDIHIQRSVLKRGVDVVIGTPGRIKDHIENESLKLKSVKIRVLDEADELLHDTFIQDVDRILGDVGDVSKVQTLLFSATISERVKKVSSKFQKDSKKTVDLVSNEKMKASASVRHVIIPCSTTAMPRIIPDLVICHSRGGRTIIFTETQKSASQLSGCLTGAQALHGGIVQSQRQVILSGFTSGKFLVLVATNLAARGLDIRDVQLIIQVFIFIVLILLLSCFVNDSIVTIILFDSMLCSSLTLNTQGPFGATFLLR</sequence>
<evidence type="ECO:0000256" key="8">
    <source>
        <dbReference type="SAM" id="MobiDB-lite"/>
    </source>
</evidence>
<evidence type="ECO:0000256" key="4">
    <source>
        <dbReference type="ARBA" id="ARBA00022806"/>
    </source>
</evidence>
<protein>
    <recommendedName>
        <fullName evidence="1">RNA helicase</fullName>
        <ecNumber evidence="1">3.6.4.13</ecNumber>
    </recommendedName>
</protein>